<protein>
    <submittedName>
        <fullName evidence="1">Uncharacterized protein</fullName>
    </submittedName>
</protein>
<dbReference type="RefSeq" id="WP_326619549.1">
    <property type="nucleotide sequence ID" value="NZ_CP109106.1"/>
</dbReference>
<sequence>MKSFASGAIRGAGALTVGRYVSKGVAKDIASKAVVAGATGCLSWLACGLGEF</sequence>
<reference evidence="1 2" key="1">
    <citation type="submission" date="2022-10" db="EMBL/GenBank/DDBJ databases">
        <title>The complete genomes of actinobacterial strains from the NBC collection.</title>
        <authorList>
            <person name="Joergensen T.S."/>
            <person name="Alvarez Arevalo M."/>
            <person name="Sterndorff E.B."/>
            <person name="Faurdal D."/>
            <person name="Vuksanovic O."/>
            <person name="Mourched A.-S."/>
            <person name="Charusanti P."/>
            <person name="Shaw S."/>
            <person name="Blin K."/>
            <person name="Weber T."/>
        </authorList>
    </citation>
    <scope>NUCLEOTIDE SEQUENCE [LARGE SCALE GENOMIC DNA]</scope>
    <source>
        <strain evidence="1 2">NBC 01774</strain>
    </source>
</reference>
<name>A0ABZ1FIM5_9ACTN</name>
<keyword evidence="2" id="KW-1185">Reference proteome</keyword>
<evidence type="ECO:0000313" key="2">
    <source>
        <dbReference type="Proteomes" id="UP001344251"/>
    </source>
</evidence>
<organism evidence="1 2">
    <name type="scientific">Streptomyces decoyicus</name>
    <dbReference type="NCBI Taxonomy" id="249567"/>
    <lineage>
        <taxon>Bacteria</taxon>
        <taxon>Bacillati</taxon>
        <taxon>Actinomycetota</taxon>
        <taxon>Actinomycetes</taxon>
        <taxon>Kitasatosporales</taxon>
        <taxon>Streptomycetaceae</taxon>
        <taxon>Streptomyces</taxon>
    </lineage>
</organism>
<accession>A0ABZ1FIM5</accession>
<dbReference type="EMBL" id="CP109106">
    <property type="protein sequence ID" value="WSB69986.1"/>
    <property type="molecule type" value="Genomic_DNA"/>
</dbReference>
<dbReference type="GeneID" id="97315194"/>
<dbReference type="Proteomes" id="UP001344251">
    <property type="component" value="Chromosome"/>
</dbReference>
<proteinExistence type="predicted"/>
<evidence type="ECO:0000313" key="1">
    <source>
        <dbReference type="EMBL" id="WSB69986.1"/>
    </source>
</evidence>
<gene>
    <name evidence="1" type="ORF">OG863_19680</name>
</gene>